<feature type="region of interest" description="Disordered" evidence="11">
    <location>
        <begin position="525"/>
        <end position="566"/>
    </location>
</feature>
<comment type="similarity">
    <text evidence="3">Belongs to the sorting nexin family.</text>
</comment>
<keyword evidence="14" id="KW-1185">Reference proteome</keyword>
<dbReference type="GO" id="GO:0005768">
    <property type="term" value="C:endosome"/>
    <property type="evidence" value="ECO:0007669"/>
    <property type="project" value="UniProtKB-SubCell"/>
</dbReference>
<evidence type="ECO:0000256" key="4">
    <source>
        <dbReference type="ARBA" id="ARBA00022448"/>
    </source>
</evidence>
<dbReference type="AlphaFoldDB" id="A0A8C7XNZ2"/>
<feature type="compositionally biased region" description="Polar residues" evidence="11">
    <location>
        <begin position="186"/>
        <end position="195"/>
    </location>
</feature>
<dbReference type="PANTHER" id="PTHR46209:SF1">
    <property type="entry name" value="SORTING NEXIN-11"/>
    <property type="match status" value="1"/>
</dbReference>
<dbReference type="InterPro" id="IPR043544">
    <property type="entry name" value="SNX10/11"/>
</dbReference>
<evidence type="ECO:0000313" key="14">
    <source>
        <dbReference type="Proteomes" id="UP000694383"/>
    </source>
</evidence>
<feature type="compositionally biased region" description="Basic and acidic residues" evidence="11">
    <location>
        <begin position="296"/>
        <end position="308"/>
    </location>
</feature>
<name>A0A8C7XNZ2_9TELE</name>
<dbReference type="Gene3D" id="3.30.1520.10">
    <property type="entry name" value="Phox-like domain"/>
    <property type="match status" value="1"/>
</dbReference>
<dbReference type="GO" id="GO:0016050">
    <property type="term" value="P:vesicle organization"/>
    <property type="evidence" value="ECO:0007669"/>
    <property type="project" value="TreeGrafter"/>
</dbReference>
<dbReference type="Ensembl" id="ENSOSIT00000016269.1">
    <property type="protein sequence ID" value="ENSOSIP00000015384.1"/>
    <property type="gene ID" value="ENSOSIG00000008606.1"/>
</dbReference>
<comment type="subcellular location">
    <subcellularLocation>
        <location evidence="2">Cytoplasm</location>
    </subcellularLocation>
    <subcellularLocation>
        <location evidence="10">Endomembrane system</location>
        <topology evidence="10">Peripheral membrane protein</topology>
        <orientation evidence="10">Cytoplasmic side</orientation>
    </subcellularLocation>
    <subcellularLocation>
        <location evidence="1">Endosome</location>
    </subcellularLocation>
</comment>
<feature type="compositionally biased region" description="Basic and acidic residues" evidence="11">
    <location>
        <begin position="201"/>
        <end position="210"/>
    </location>
</feature>
<dbReference type="PANTHER" id="PTHR46209">
    <property type="entry name" value="PX DOMAIN-CONTAINING PROTEIN"/>
    <property type="match status" value="1"/>
</dbReference>
<reference evidence="13" key="1">
    <citation type="submission" date="2025-08" db="UniProtKB">
        <authorList>
            <consortium name="Ensembl"/>
        </authorList>
    </citation>
    <scope>IDENTIFICATION</scope>
</reference>
<dbReference type="GeneTree" id="ENSGT00940000160113"/>
<evidence type="ECO:0000256" key="11">
    <source>
        <dbReference type="SAM" id="MobiDB-lite"/>
    </source>
</evidence>
<feature type="region of interest" description="Disordered" evidence="11">
    <location>
        <begin position="335"/>
        <end position="367"/>
    </location>
</feature>
<evidence type="ECO:0000259" key="12">
    <source>
        <dbReference type="PROSITE" id="PS50195"/>
    </source>
</evidence>
<dbReference type="SUPFAM" id="SSF64268">
    <property type="entry name" value="PX domain"/>
    <property type="match status" value="1"/>
</dbReference>
<dbReference type="GO" id="GO:1901981">
    <property type="term" value="F:phosphatidylinositol phosphate binding"/>
    <property type="evidence" value="ECO:0007669"/>
    <property type="project" value="TreeGrafter"/>
</dbReference>
<dbReference type="Pfam" id="PF00787">
    <property type="entry name" value="PX"/>
    <property type="match status" value="1"/>
</dbReference>
<evidence type="ECO:0000256" key="6">
    <source>
        <dbReference type="ARBA" id="ARBA00022753"/>
    </source>
</evidence>
<feature type="compositionally biased region" description="Polar residues" evidence="11">
    <location>
        <begin position="528"/>
        <end position="546"/>
    </location>
</feature>
<dbReference type="InterPro" id="IPR001683">
    <property type="entry name" value="PX_dom"/>
</dbReference>
<keyword evidence="9" id="KW-0472">Membrane</keyword>
<dbReference type="GO" id="GO:0006886">
    <property type="term" value="P:intracellular protein transport"/>
    <property type="evidence" value="ECO:0007669"/>
    <property type="project" value="InterPro"/>
</dbReference>
<dbReference type="PROSITE" id="PS50195">
    <property type="entry name" value="PX"/>
    <property type="match status" value="1"/>
</dbReference>
<proteinExistence type="inferred from homology"/>
<feature type="compositionally biased region" description="Basic and acidic residues" evidence="11">
    <location>
        <begin position="351"/>
        <end position="367"/>
    </location>
</feature>
<dbReference type="InterPro" id="IPR036871">
    <property type="entry name" value="PX_dom_sf"/>
</dbReference>
<keyword evidence="8" id="KW-0446">Lipid-binding</keyword>
<evidence type="ECO:0000256" key="8">
    <source>
        <dbReference type="ARBA" id="ARBA00023121"/>
    </source>
</evidence>
<sequence length="566" mass="62979">RMIRNHQGDEFVAVRVQDPRIQNEGNWNSYVDYKIFLHTNSKAFTAKTSCVRRRYSEFVWLKKKLQKNSGLVPVPDLPGKSFFSFSNEDFLEKRRKGLQAFLDKVVHMTVCLSDSQLHLFLQTQLTLSHIEDCVQGLTPYSVMDAILTYASSNQGLAQAQEEDAFREPSLTVSYESMERKEPITPHQPSLQTSTGLIPEPPHSHDSDPLKDLLEVPEQKPDKTSPKVSIQISQKSDRLEAVVEDHTEVTFYLGNTPDDGNCLMQTPVEVHSPMKTGGMVGFRDESWIQGNGEDPDCEGKKSPEKAEASSDSRCVYIEEVVMENGVEALGDVLEKQPLNNEEHKGPLLNVHSNREERAKNKQDDPSERKEEIFLEAEIIQKNDPVIRVPESDAGGNSTFQETHEDEDGEAELIETKDDSNESIHSLSSSNESIIKCSEEHSPCEEAEDLIQAVSIYEKTSMEVCSEVDASCMNMLDLHVNGCILEKVSPNNEDLQLVTNMCNPPNVEPAVAEGDWTENADFSILGSSCGPGSTDSRNTEQGTLSSRSLDAAEETRGVDVKSGSCGHI</sequence>
<feature type="region of interest" description="Disordered" evidence="11">
    <location>
        <begin position="285"/>
        <end position="308"/>
    </location>
</feature>
<evidence type="ECO:0000256" key="3">
    <source>
        <dbReference type="ARBA" id="ARBA00010883"/>
    </source>
</evidence>
<keyword evidence="5" id="KW-0963">Cytoplasm</keyword>
<keyword evidence="6" id="KW-0967">Endosome</keyword>
<accession>A0A8C7XNZ2</accession>
<evidence type="ECO:0000256" key="5">
    <source>
        <dbReference type="ARBA" id="ARBA00022490"/>
    </source>
</evidence>
<protein>
    <recommendedName>
        <fullName evidence="12">PX domain-containing protein</fullName>
    </recommendedName>
</protein>
<evidence type="ECO:0000256" key="1">
    <source>
        <dbReference type="ARBA" id="ARBA00004177"/>
    </source>
</evidence>
<reference evidence="13" key="2">
    <citation type="submission" date="2025-09" db="UniProtKB">
        <authorList>
            <consortium name="Ensembl"/>
        </authorList>
    </citation>
    <scope>IDENTIFICATION</scope>
</reference>
<dbReference type="CDD" id="cd06898">
    <property type="entry name" value="PX_SNX10"/>
    <property type="match status" value="1"/>
</dbReference>
<feature type="domain" description="PX" evidence="12">
    <location>
        <begin position="11"/>
        <end position="127"/>
    </location>
</feature>
<evidence type="ECO:0000256" key="2">
    <source>
        <dbReference type="ARBA" id="ARBA00004496"/>
    </source>
</evidence>
<dbReference type="Proteomes" id="UP000694383">
    <property type="component" value="Unplaced"/>
</dbReference>
<dbReference type="SMART" id="SM00312">
    <property type="entry name" value="PX"/>
    <property type="match status" value="1"/>
</dbReference>
<evidence type="ECO:0000256" key="9">
    <source>
        <dbReference type="ARBA" id="ARBA00023136"/>
    </source>
</evidence>
<feature type="region of interest" description="Disordered" evidence="11">
    <location>
        <begin position="386"/>
        <end position="407"/>
    </location>
</feature>
<evidence type="ECO:0000256" key="7">
    <source>
        <dbReference type="ARBA" id="ARBA00022927"/>
    </source>
</evidence>
<keyword evidence="4" id="KW-0813">Transport</keyword>
<evidence type="ECO:0000256" key="10">
    <source>
        <dbReference type="ARBA" id="ARBA00029433"/>
    </source>
</evidence>
<keyword evidence="7" id="KW-0653">Protein transport</keyword>
<organism evidence="13 14">
    <name type="scientific">Oryzias sinensis</name>
    <name type="common">Chinese medaka</name>
    <dbReference type="NCBI Taxonomy" id="183150"/>
    <lineage>
        <taxon>Eukaryota</taxon>
        <taxon>Metazoa</taxon>
        <taxon>Chordata</taxon>
        <taxon>Craniata</taxon>
        <taxon>Vertebrata</taxon>
        <taxon>Euteleostomi</taxon>
        <taxon>Actinopterygii</taxon>
        <taxon>Neopterygii</taxon>
        <taxon>Teleostei</taxon>
        <taxon>Neoteleostei</taxon>
        <taxon>Acanthomorphata</taxon>
        <taxon>Ovalentaria</taxon>
        <taxon>Atherinomorphae</taxon>
        <taxon>Beloniformes</taxon>
        <taxon>Adrianichthyidae</taxon>
        <taxon>Oryziinae</taxon>
        <taxon>Oryzias</taxon>
    </lineage>
</organism>
<evidence type="ECO:0000313" key="13">
    <source>
        <dbReference type="Ensembl" id="ENSOSIP00000015384.1"/>
    </source>
</evidence>
<feature type="region of interest" description="Disordered" evidence="11">
    <location>
        <begin position="175"/>
        <end position="210"/>
    </location>
</feature>